<dbReference type="InterPro" id="IPR038479">
    <property type="entry name" value="Transthyretin-like_sf"/>
</dbReference>
<proteinExistence type="inferred from homology"/>
<dbReference type="InterPro" id="IPR001534">
    <property type="entry name" value="Transthyretin-like"/>
</dbReference>
<comment type="caution">
    <text evidence="6">The sequence shown here is derived from an EMBL/GenBank/DDBJ whole genome shotgun (WGS) entry which is preliminary data.</text>
</comment>
<evidence type="ECO:0000256" key="2">
    <source>
        <dbReference type="ARBA" id="ARBA00010112"/>
    </source>
</evidence>
<comment type="similarity">
    <text evidence="2">Belongs to the nematode transthyretin-like family.</text>
</comment>
<feature type="signal peptide" evidence="5">
    <location>
        <begin position="1"/>
        <end position="20"/>
    </location>
</feature>
<keyword evidence="7" id="KW-1185">Reference proteome</keyword>
<dbReference type="Gene3D" id="2.60.40.3330">
    <property type="match status" value="1"/>
</dbReference>
<comment type="subcellular location">
    <subcellularLocation>
        <location evidence="1">Secreted</location>
    </subcellularLocation>
</comment>
<evidence type="ECO:0000256" key="3">
    <source>
        <dbReference type="ARBA" id="ARBA00022525"/>
    </source>
</evidence>
<feature type="chain" id="PRO_5044802877" description="Transthyretin-like family protein" evidence="5">
    <location>
        <begin position="21"/>
        <end position="149"/>
    </location>
</feature>
<keyword evidence="4 5" id="KW-0732">Signal</keyword>
<organism evidence="6 7">
    <name type="scientific">Heterodera schachtii</name>
    <name type="common">Sugarbeet cyst nematode worm</name>
    <name type="synonym">Tylenchus schachtii</name>
    <dbReference type="NCBI Taxonomy" id="97005"/>
    <lineage>
        <taxon>Eukaryota</taxon>
        <taxon>Metazoa</taxon>
        <taxon>Ecdysozoa</taxon>
        <taxon>Nematoda</taxon>
        <taxon>Chromadorea</taxon>
        <taxon>Rhabditida</taxon>
        <taxon>Tylenchina</taxon>
        <taxon>Tylenchomorpha</taxon>
        <taxon>Tylenchoidea</taxon>
        <taxon>Heteroderidae</taxon>
        <taxon>Heteroderinae</taxon>
        <taxon>Heterodera</taxon>
    </lineage>
</organism>
<dbReference type="Proteomes" id="UP001620645">
    <property type="component" value="Unassembled WGS sequence"/>
</dbReference>
<keyword evidence="3" id="KW-0964">Secreted</keyword>
<name>A0ABD2IQA2_HETSC</name>
<evidence type="ECO:0000256" key="4">
    <source>
        <dbReference type="ARBA" id="ARBA00022729"/>
    </source>
</evidence>
<dbReference type="EMBL" id="JBICCN010000351">
    <property type="protein sequence ID" value="KAL3075498.1"/>
    <property type="molecule type" value="Genomic_DNA"/>
</dbReference>
<dbReference type="Pfam" id="PF01060">
    <property type="entry name" value="TTR-52"/>
    <property type="match status" value="1"/>
</dbReference>
<sequence length="149" mass="16762">MRTKQMLLCSILLTIHFASQFHVFGVENSARSVAVRGSMFCNGNPSDGLTVRLYDRESLEHDDMMTEGTTDQSGNFELIGHEEEAEAMAEMDPRLIIFHECNVPCIVQMVIKVPSSFVSLDPITHKTFDIGTIHLDKKLDRNFKCAQLA</sequence>
<reference evidence="6 7" key="1">
    <citation type="submission" date="2024-10" db="EMBL/GenBank/DDBJ databases">
        <authorList>
            <person name="Kim D."/>
        </authorList>
    </citation>
    <scope>NUCLEOTIDE SEQUENCE [LARGE SCALE GENOMIC DNA]</scope>
    <source>
        <strain evidence="6">Taebaek</strain>
    </source>
</reference>
<evidence type="ECO:0000256" key="5">
    <source>
        <dbReference type="SAM" id="SignalP"/>
    </source>
</evidence>
<protein>
    <recommendedName>
        <fullName evidence="8">Transthyretin-like family protein</fullName>
    </recommendedName>
</protein>
<gene>
    <name evidence="6" type="ORF">niasHS_012005</name>
</gene>
<evidence type="ECO:0000313" key="6">
    <source>
        <dbReference type="EMBL" id="KAL3075498.1"/>
    </source>
</evidence>
<dbReference type="GO" id="GO:0005576">
    <property type="term" value="C:extracellular region"/>
    <property type="evidence" value="ECO:0007669"/>
    <property type="project" value="UniProtKB-SubCell"/>
</dbReference>
<dbReference type="AlphaFoldDB" id="A0ABD2IQA2"/>
<evidence type="ECO:0000313" key="7">
    <source>
        <dbReference type="Proteomes" id="UP001620645"/>
    </source>
</evidence>
<evidence type="ECO:0000256" key="1">
    <source>
        <dbReference type="ARBA" id="ARBA00004613"/>
    </source>
</evidence>
<dbReference type="PANTHER" id="PTHR21700">
    <property type="entry name" value="TRANSTHYRETIN-LIKE FAMILY PROTEIN-RELATED"/>
    <property type="match status" value="1"/>
</dbReference>
<evidence type="ECO:0008006" key="8">
    <source>
        <dbReference type="Google" id="ProtNLM"/>
    </source>
</evidence>
<accession>A0ABD2IQA2</accession>